<dbReference type="PANTHER" id="PTHR33649:SF4">
    <property type="entry name" value="PAR1 PROTEIN"/>
    <property type="match status" value="1"/>
</dbReference>
<gene>
    <name evidence="2" type="ORF">Salat_0994200</name>
</gene>
<evidence type="ECO:0000256" key="1">
    <source>
        <dbReference type="SAM" id="SignalP"/>
    </source>
</evidence>
<comment type="caution">
    <text evidence="2">The sequence shown here is derived from an EMBL/GenBank/DDBJ whole genome shotgun (WGS) entry which is preliminary data.</text>
</comment>
<evidence type="ECO:0000313" key="3">
    <source>
        <dbReference type="Proteomes" id="UP001293254"/>
    </source>
</evidence>
<dbReference type="Pfam" id="PF06521">
    <property type="entry name" value="PAR1"/>
    <property type="match status" value="1"/>
</dbReference>
<name>A0AAE2CRX7_9LAMI</name>
<dbReference type="AlphaFoldDB" id="A0AAE2CRX7"/>
<dbReference type="InterPro" id="IPR009489">
    <property type="entry name" value="PAR1"/>
</dbReference>
<dbReference type="Proteomes" id="UP001293254">
    <property type="component" value="Unassembled WGS sequence"/>
</dbReference>
<dbReference type="EMBL" id="JACGWO010000003">
    <property type="protein sequence ID" value="KAK4432321.1"/>
    <property type="molecule type" value="Genomic_DNA"/>
</dbReference>
<evidence type="ECO:0008006" key="4">
    <source>
        <dbReference type="Google" id="ProtNLM"/>
    </source>
</evidence>
<accession>A0AAE2CRX7</accession>
<feature type="chain" id="PRO_5041944766" description="PAR1 protein" evidence="1">
    <location>
        <begin position="28"/>
        <end position="188"/>
    </location>
</feature>
<organism evidence="2 3">
    <name type="scientific">Sesamum alatum</name>
    <dbReference type="NCBI Taxonomy" id="300844"/>
    <lineage>
        <taxon>Eukaryota</taxon>
        <taxon>Viridiplantae</taxon>
        <taxon>Streptophyta</taxon>
        <taxon>Embryophyta</taxon>
        <taxon>Tracheophyta</taxon>
        <taxon>Spermatophyta</taxon>
        <taxon>Magnoliopsida</taxon>
        <taxon>eudicotyledons</taxon>
        <taxon>Gunneridae</taxon>
        <taxon>Pentapetalae</taxon>
        <taxon>asterids</taxon>
        <taxon>lamiids</taxon>
        <taxon>Lamiales</taxon>
        <taxon>Pedaliaceae</taxon>
        <taxon>Sesamum</taxon>
    </lineage>
</organism>
<evidence type="ECO:0000313" key="2">
    <source>
        <dbReference type="EMBL" id="KAK4432321.1"/>
    </source>
</evidence>
<sequence length="188" mass="19862">MASKSSIKLTTLVLFFACSLFLPATLAEVVCENLPENLCSFAIASSGKRCVLENYKSEEGSVDYTCKTSEVVVERLAGYLETDECVTACGVDRKFVGISSDAFLTPEFISSLCSPACYQNCPNIVDLYFDLAAGEGVFLPALCEKQKSSPHRAMLELLSSSAAAASASVYEAIVGSPAPAPAPVPSAF</sequence>
<dbReference type="PANTHER" id="PTHR33649">
    <property type="entry name" value="PAR1 PROTEIN"/>
    <property type="match status" value="1"/>
</dbReference>
<protein>
    <recommendedName>
        <fullName evidence="4">PAR1 protein</fullName>
    </recommendedName>
</protein>
<reference evidence="2" key="2">
    <citation type="journal article" date="2024" name="Plant">
        <title>Genomic evolution and insights into agronomic trait innovations of Sesamum species.</title>
        <authorList>
            <person name="Miao H."/>
            <person name="Wang L."/>
            <person name="Qu L."/>
            <person name="Liu H."/>
            <person name="Sun Y."/>
            <person name="Le M."/>
            <person name="Wang Q."/>
            <person name="Wei S."/>
            <person name="Zheng Y."/>
            <person name="Lin W."/>
            <person name="Duan Y."/>
            <person name="Cao H."/>
            <person name="Xiong S."/>
            <person name="Wang X."/>
            <person name="Wei L."/>
            <person name="Li C."/>
            <person name="Ma Q."/>
            <person name="Ju M."/>
            <person name="Zhao R."/>
            <person name="Li G."/>
            <person name="Mu C."/>
            <person name="Tian Q."/>
            <person name="Mei H."/>
            <person name="Zhang T."/>
            <person name="Gao T."/>
            <person name="Zhang H."/>
        </authorList>
    </citation>
    <scope>NUCLEOTIDE SEQUENCE</scope>
    <source>
        <strain evidence="2">3651</strain>
    </source>
</reference>
<keyword evidence="1" id="KW-0732">Signal</keyword>
<reference evidence="2" key="1">
    <citation type="submission" date="2020-06" db="EMBL/GenBank/DDBJ databases">
        <authorList>
            <person name="Li T."/>
            <person name="Hu X."/>
            <person name="Zhang T."/>
            <person name="Song X."/>
            <person name="Zhang H."/>
            <person name="Dai N."/>
            <person name="Sheng W."/>
            <person name="Hou X."/>
            <person name="Wei L."/>
        </authorList>
    </citation>
    <scope>NUCLEOTIDE SEQUENCE</scope>
    <source>
        <strain evidence="2">3651</strain>
        <tissue evidence="2">Leaf</tissue>
    </source>
</reference>
<feature type="signal peptide" evidence="1">
    <location>
        <begin position="1"/>
        <end position="27"/>
    </location>
</feature>
<proteinExistence type="predicted"/>
<keyword evidence="3" id="KW-1185">Reference proteome</keyword>